<evidence type="ECO:0000256" key="2">
    <source>
        <dbReference type="SAM" id="Phobius"/>
    </source>
</evidence>
<proteinExistence type="predicted"/>
<accession>A0A518DIE3</accession>
<protein>
    <submittedName>
        <fullName evidence="4">Fimbrial protein</fullName>
    </submittedName>
</protein>
<reference evidence="4 5" key="1">
    <citation type="submission" date="2019-02" db="EMBL/GenBank/DDBJ databases">
        <title>Deep-cultivation of Planctomycetes and their phenomic and genomic characterization uncovers novel biology.</title>
        <authorList>
            <person name="Wiegand S."/>
            <person name="Jogler M."/>
            <person name="Boedeker C."/>
            <person name="Pinto D."/>
            <person name="Vollmers J."/>
            <person name="Rivas-Marin E."/>
            <person name="Kohn T."/>
            <person name="Peeters S.H."/>
            <person name="Heuer A."/>
            <person name="Rast P."/>
            <person name="Oberbeckmann S."/>
            <person name="Bunk B."/>
            <person name="Jeske O."/>
            <person name="Meyerdierks A."/>
            <person name="Storesund J.E."/>
            <person name="Kallscheuer N."/>
            <person name="Luecker S."/>
            <person name="Lage O.M."/>
            <person name="Pohl T."/>
            <person name="Merkel B.J."/>
            <person name="Hornburger P."/>
            <person name="Mueller R.-W."/>
            <person name="Bruemmer F."/>
            <person name="Labrenz M."/>
            <person name="Spormann A.M."/>
            <person name="Op den Camp H."/>
            <person name="Overmann J."/>
            <person name="Amann R."/>
            <person name="Jetten M.S.M."/>
            <person name="Mascher T."/>
            <person name="Medema M.H."/>
            <person name="Devos D.P."/>
            <person name="Kaster A.-K."/>
            <person name="Ovreas L."/>
            <person name="Rohde M."/>
            <person name="Galperin M.Y."/>
            <person name="Jogler C."/>
        </authorList>
    </citation>
    <scope>NUCLEOTIDE SEQUENCE [LARGE SCALE GENOMIC DNA]</scope>
    <source>
        <strain evidence="4 5">Pla175</strain>
    </source>
</reference>
<feature type="transmembrane region" description="Helical" evidence="2">
    <location>
        <begin position="20"/>
        <end position="40"/>
    </location>
</feature>
<dbReference type="AlphaFoldDB" id="A0A518DIE3"/>
<dbReference type="Pfam" id="PF07963">
    <property type="entry name" value="N_methyl"/>
    <property type="match status" value="1"/>
</dbReference>
<dbReference type="PANTHER" id="PTHR30093">
    <property type="entry name" value="GENERAL SECRETION PATHWAY PROTEIN G"/>
    <property type="match status" value="1"/>
</dbReference>
<evidence type="ECO:0000313" key="5">
    <source>
        <dbReference type="Proteomes" id="UP000317429"/>
    </source>
</evidence>
<dbReference type="Gene3D" id="3.30.700.10">
    <property type="entry name" value="Glycoprotein, Type 4 Pilin"/>
    <property type="match status" value="1"/>
</dbReference>
<dbReference type="EMBL" id="CP036291">
    <property type="protein sequence ID" value="QDU91248.1"/>
    <property type="molecule type" value="Genomic_DNA"/>
</dbReference>
<dbReference type="InterPro" id="IPR012902">
    <property type="entry name" value="N_methyl_site"/>
</dbReference>
<dbReference type="SUPFAM" id="SSF54523">
    <property type="entry name" value="Pili subunits"/>
    <property type="match status" value="1"/>
</dbReference>
<dbReference type="PANTHER" id="PTHR30093:SF2">
    <property type="entry name" value="TYPE II SECRETION SYSTEM PROTEIN H"/>
    <property type="match status" value="1"/>
</dbReference>
<dbReference type="Proteomes" id="UP000317429">
    <property type="component" value="Chromosome"/>
</dbReference>
<dbReference type="RefSeq" id="WP_145292269.1">
    <property type="nucleotide sequence ID" value="NZ_CP036291.1"/>
</dbReference>
<feature type="compositionally biased region" description="Polar residues" evidence="1">
    <location>
        <begin position="293"/>
        <end position="304"/>
    </location>
</feature>
<keyword evidence="2" id="KW-0472">Membrane</keyword>
<evidence type="ECO:0000256" key="1">
    <source>
        <dbReference type="SAM" id="MobiDB-lite"/>
    </source>
</evidence>
<dbReference type="NCBIfam" id="TIGR02532">
    <property type="entry name" value="IV_pilin_GFxxxE"/>
    <property type="match status" value="1"/>
</dbReference>
<gene>
    <name evidence="4" type="primary">pilE_2</name>
    <name evidence="4" type="ORF">Pla175_46680</name>
</gene>
<keyword evidence="2" id="KW-1133">Transmembrane helix</keyword>
<keyword evidence="5" id="KW-1185">Reference proteome</keyword>
<name>A0A518DIE3_9BACT</name>
<dbReference type="InterPro" id="IPR045584">
    <property type="entry name" value="Pilin-like"/>
</dbReference>
<dbReference type="Pfam" id="PF07596">
    <property type="entry name" value="SBP_bac_10"/>
    <property type="match status" value="1"/>
</dbReference>
<dbReference type="OrthoDB" id="269098at2"/>
<dbReference type="InterPro" id="IPR011453">
    <property type="entry name" value="DUF1559"/>
</dbReference>
<evidence type="ECO:0000259" key="3">
    <source>
        <dbReference type="Pfam" id="PF07596"/>
    </source>
</evidence>
<organism evidence="4 5">
    <name type="scientific">Pirellulimonas nuda</name>
    <dbReference type="NCBI Taxonomy" id="2528009"/>
    <lineage>
        <taxon>Bacteria</taxon>
        <taxon>Pseudomonadati</taxon>
        <taxon>Planctomycetota</taxon>
        <taxon>Planctomycetia</taxon>
        <taxon>Pirellulales</taxon>
        <taxon>Lacipirellulaceae</taxon>
        <taxon>Pirellulimonas</taxon>
    </lineage>
</organism>
<feature type="region of interest" description="Disordered" evidence="1">
    <location>
        <begin position="293"/>
        <end position="314"/>
    </location>
</feature>
<dbReference type="PROSITE" id="PS00409">
    <property type="entry name" value="PROKAR_NTER_METHYL"/>
    <property type="match status" value="1"/>
</dbReference>
<feature type="domain" description="DUF1559" evidence="3">
    <location>
        <begin position="42"/>
        <end position="336"/>
    </location>
</feature>
<keyword evidence="2" id="KW-0812">Transmembrane</keyword>
<sequence length="382" mass="41159">MRTRYAGNSQTKRPAGFTLVELLVVITIIGMLMALLLPAVGAARARARMGECLNNLKNVGQAMVAYQTSKGELPGYVQPLPRSGTPKSWLTIIEGPNGGGMNDFRYTSTTDRTRSRISWMAMLLPHIEGQDTYDRMTDSSFTDAGTGTAINPVSPFTVFICPADSNLLADNKNAGATYVANTGSWDLNGSGSLVLKTNTAGDIKENGLLFNLTVPGMGEVRQRMSSVRDSASTTLMLSENIQKDDHYCWMGVDNDSSTLYGEQQLGFVWVASLDPQNEGASSGLQQLGISQEDTSQPGVFTPSQPKYARPGSSHPANVVNAVMADGSAKSINKDIDYTVYQALMTAEGRACVYPPDHTAKLGSGDAIYTFRRLPPIADKDFQ</sequence>
<evidence type="ECO:0000313" key="4">
    <source>
        <dbReference type="EMBL" id="QDU91248.1"/>
    </source>
</evidence>
<dbReference type="KEGG" id="pnd:Pla175_46680"/>